<organism evidence="1">
    <name type="scientific">bioreactor metagenome</name>
    <dbReference type="NCBI Taxonomy" id="1076179"/>
    <lineage>
        <taxon>unclassified sequences</taxon>
        <taxon>metagenomes</taxon>
        <taxon>ecological metagenomes</taxon>
    </lineage>
</organism>
<accession>A0A645J0T0</accession>
<sequence length="129" mass="14624">MRVAAQHLVIYDLDSVGESELTVLFTDKRLQHQIHQHVAGFLGNAVRVVFIDRVRQFRGFLHQALAQRPAGLFTVPRAAFRRTQHPHDLQQLLGGGALFGVILHLRLLSRPQYTPLSVKINVQGLKSRF</sequence>
<dbReference type="AlphaFoldDB" id="A0A645J0T0"/>
<name>A0A645J0T0_9ZZZZ</name>
<dbReference type="EMBL" id="VSSQ01119778">
    <property type="protein sequence ID" value="MPN53053.1"/>
    <property type="molecule type" value="Genomic_DNA"/>
</dbReference>
<protein>
    <submittedName>
        <fullName evidence="1">Uncharacterized protein</fullName>
    </submittedName>
</protein>
<proteinExistence type="predicted"/>
<comment type="caution">
    <text evidence="1">The sequence shown here is derived from an EMBL/GenBank/DDBJ whole genome shotgun (WGS) entry which is preliminary data.</text>
</comment>
<gene>
    <name evidence="1" type="ORF">SDC9_200716</name>
</gene>
<reference evidence="1" key="1">
    <citation type="submission" date="2019-08" db="EMBL/GenBank/DDBJ databases">
        <authorList>
            <person name="Kucharzyk K."/>
            <person name="Murdoch R.W."/>
            <person name="Higgins S."/>
            <person name="Loffler F."/>
        </authorList>
    </citation>
    <scope>NUCLEOTIDE SEQUENCE</scope>
</reference>
<evidence type="ECO:0000313" key="1">
    <source>
        <dbReference type="EMBL" id="MPN53053.1"/>
    </source>
</evidence>